<evidence type="ECO:0000256" key="3">
    <source>
        <dbReference type="ARBA" id="ARBA00023295"/>
    </source>
</evidence>
<keyword evidence="2 5" id="KW-0378">Hydrolase</keyword>
<dbReference type="Proteomes" id="UP000033140">
    <property type="component" value="Unassembled WGS sequence"/>
</dbReference>
<dbReference type="STRING" id="698492.A0A0E9NDW4"/>
<evidence type="ECO:0000313" key="7">
    <source>
        <dbReference type="EMBL" id="GAO47600.1"/>
    </source>
</evidence>
<dbReference type="FunFam" id="3.20.20.80:FF:000130">
    <property type="entry name" value="Endoglucanase C"/>
    <property type="match status" value="1"/>
</dbReference>
<dbReference type="InterPro" id="IPR050386">
    <property type="entry name" value="Glycosyl_hydrolase_5"/>
</dbReference>
<keyword evidence="3 5" id="KW-0326">Glycosidase</keyword>
<dbReference type="GO" id="GO:0009986">
    <property type="term" value="C:cell surface"/>
    <property type="evidence" value="ECO:0007669"/>
    <property type="project" value="TreeGrafter"/>
</dbReference>
<evidence type="ECO:0000256" key="1">
    <source>
        <dbReference type="ARBA" id="ARBA00005641"/>
    </source>
</evidence>
<reference evidence="7 8" key="1">
    <citation type="journal article" date="2011" name="J. Gen. Appl. Microbiol.">
        <title>Draft genome sequencing of the enigmatic yeast Saitoella complicata.</title>
        <authorList>
            <person name="Nishida H."/>
            <person name="Hamamoto M."/>
            <person name="Sugiyama J."/>
        </authorList>
    </citation>
    <scope>NUCLEOTIDE SEQUENCE [LARGE SCALE GENOMIC DNA]</scope>
    <source>
        <strain evidence="7 8">NRRL Y-17804</strain>
    </source>
</reference>
<dbReference type="GO" id="GO:0009251">
    <property type="term" value="P:glucan catabolic process"/>
    <property type="evidence" value="ECO:0007669"/>
    <property type="project" value="TreeGrafter"/>
</dbReference>
<name>A0A0E9NDW4_SAICN</name>
<dbReference type="SUPFAM" id="SSF51445">
    <property type="entry name" value="(Trans)glycosidases"/>
    <property type="match status" value="1"/>
</dbReference>
<comment type="similarity">
    <text evidence="1 5">Belongs to the glycosyl hydrolase 5 (cellulase A) family.</text>
</comment>
<dbReference type="GO" id="GO:0008422">
    <property type="term" value="F:beta-glucosidase activity"/>
    <property type="evidence" value="ECO:0007669"/>
    <property type="project" value="TreeGrafter"/>
</dbReference>
<feature type="domain" description="Glycoside hydrolase family 5" evidence="6">
    <location>
        <begin position="181"/>
        <end position="442"/>
    </location>
</feature>
<organism evidence="7 8">
    <name type="scientific">Saitoella complicata (strain BCRC 22490 / CBS 7301 / JCM 7358 / NBRC 10748 / NRRL Y-17804)</name>
    <dbReference type="NCBI Taxonomy" id="698492"/>
    <lineage>
        <taxon>Eukaryota</taxon>
        <taxon>Fungi</taxon>
        <taxon>Dikarya</taxon>
        <taxon>Ascomycota</taxon>
        <taxon>Taphrinomycotina</taxon>
        <taxon>Taphrinomycotina incertae sedis</taxon>
        <taxon>Saitoella</taxon>
    </lineage>
</organism>
<dbReference type="Pfam" id="PF00150">
    <property type="entry name" value="Cellulase"/>
    <property type="match status" value="1"/>
</dbReference>
<reference evidence="7 8" key="2">
    <citation type="journal article" date="2014" name="J. Gen. Appl. Microbiol.">
        <title>The early diverging ascomycetous budding yeast Saitoella complicata has three histone deacetylases belonging to the Clr6, Hos2, and Rpd3 lineages.</title>
        <authorList>
            <person name="Nishida H."/>
            <person name="Matsumoto T."/>
            <person name="Kondo S."/>
            <person name="Hamamoto M."/>
            <person name="Yoshikawa H."/>
        </authorList>
    </citation>
    <scope>NUCLEOTIDE SEQUENCE [LARGE SCALE GENOMIC DNA]</scope>
    <source>
        <strain evidence="7 8">NRRL Y-17804</strain>
    </source>
</reference>
<accession>A0A0E9NDW4</accession>
<dbReference type="PANTHER" id="PTHR31297">
    <property type="entry name" value="GLUCAN ENDO-1,6-BETA-GLUCOSIDASE B"/>
    <property type="match status" value="1"/>
</dbReference>
<reference evidence="7 8" key="3">
    <citation type="journal article" date="2015" name="Genome Announc.">
        <title>Draft Genome Sequence of the Archiascomycetous Yeast Saitoella complicata.</title>
        <authorList>
            <person name="Yamauchi K."/>
            <person name="Kondo S."/>
            <person name="Hamamoto M."/>
            <person name="Takahashi Y."/>
            <person name="Ogura Y."/>
            <person name="Hayashi T."/>
            <person name="Nishida H."/>
        </authorList>
    </citation>
    <scope>NUCLEOTIDE SEQUENCE [LARGE SCALE GENOMIC DNA]</scope>
    <source>
        <strain evidence="7 8">NRRL Y-17804</strain>
    </source>
</reference>
<comment type="caution">
    <text evidence="7">The sequence shown here is derived from an EMBL/GenBank/DDBJ whole genome shotgun (WGS) entry which is preliminary data.</text>
</comment>
<dbReference type="InterPro" id="IPR017853">
    <property type="entry name" value="GH"/>
</dbReference>
<evidence type="ECO:0000313" key="8">
    <source>
        <dbReference type="Proteomes" id="UP000033140"/>
    </source>
</evidence>
<dbReference type="Gene3D" id="3.20.20.80">
    <property type="entry name" value="Glycosidases"/>
    <property type="match status" value="1"/>
</dbReference>
<keyword evidence="8" id="KW-1185">Reference proteome</keyword>
<keyword evidence="4" id="KW-0961">Cell wall biogenesis/degradation</keyword>
<dbReference type="GO" id="GO:0005576">
    <property type="term" value="C:extracellular region"/>
    <property type="evidence" value="ECO:0007669"/>
    <property type="project" value="TreeGrafter"/>
</dbReference>
<dbReference type="GO" id="GO:0071555">
    <property type="term" value="P:cell wall organization"/>
    <property type="evidence" value="ECO:0007669"/>
    <property type="project" value="UniProtKB-KW"/>
</dbReference>
<evidence type="ECO:0000256" key="5">
    <source>
        <dbReference type="RuleBase" id="RU361153"/>
    </source>
</evidence>
<dbReference type="EMBL" id="BACD03000010">
    <property type="protein sequence ID" value="GAO47600.1"/>
    <property type="molecule type" value="Genomic_DNA"/>
</dbReference>
<evidence type="ECO:0000259" key="6">
    <source>
        <dbReference type="Pfam" id="PF00150"/>
    </source>
</evidence>
<proteinExistence type="inferred from homology"/>
<evidence type="ECO:0000256" key="4">
    <source>
        <dbReference type="ARBA" id="ARBA00023316"/>
    </source>
</evidence>
<sequence>MKTYCGGLEDSNFSVRNKVTLARDPTHYTSAESAPCASKSFILFRRRSGDDLSKELQATIVRLNVWTGDRRVYSLAPQAIWPANGFHIAIDPHNGRQQPTFAMSPSALKPRFLRVEGTDIVNSDGERVILKGVATGGHLNMENFITGYPGHEHELRVAMLEVLGQEKYDFFFDKFLEYFFTSSDAKFLKSLGMNCLRIPINHRHFMDDRNPGVIKASGFKLVDRIVDACAAEGIYTVLDLHTCPGGQNQGWHSDSGIHKALFWEFKDFQDRVIQLWTALAKHYADNTWIAGYNPMNEPGDPKHSDLQEFYTRVEKAIREVDPNHMLFLDGNTYAMDFSGFEKVLPNTVYAIHDYSNMGFPMGDAYKGTSAQKEMLQKQFDRKVEFMHEHKVAVWNGEFGPVYASPEDDKNFEEINQQRYDLLGQQLSVYRKENVSWSIWTYKDIGFQGMVYTDPGSPYIRLLKPLLEKKKRMGLDKWGRNDKFVADIYEPVMKHLEAEIPDHLHKIRYPHHWGLRVHAHRVLREMLVSEYLVQEFAEYFKDKSFDELDELAASFRLEKCVKRDGLNKILEADAEMTK</sequence>
<dbReference type="AlphaFoldDB" id="A0A0E9NDW4"/>
<dbReference type="InterPro" id="IPR001547">
    <property type="entry name" value="Glyco_hydro_5"/>
</dbReference>
<dbReference type="OMA" id="CKMLHTE"/>
<protein>
    <recommendedName>
        <fullName evidence="6">Glycoside hydrolase family 5 domain-containing protein</fullName>
    </recommendedName>
</protein>
<gene>
    <name evidence="7" type="ORF">G7K_1800-t1</name>
</gene>
<evidence type="ECO:0000256" key="2">
    <source>
        <dbReference type="ARBA" id="ARBA00022801"/>
    </source>
</evidence>
<dbReference type="PANTHER" id="PTHR31297:SF13">
    <property type="entry name" value="PUTATIVE-RELATED"/>
    <property type="match status" value="1"/>
</dbReference>